<accession>A0A174WCI3</accession>
<evidence type="ECO:0000313" key="2">
    <source>
        <dbReference type="Proteomes" id="UP000095762"/>
    </source>
</evidence>
<proteinExistence type="predicted"/>
<dbReference type="EMBL" id="CZBP01000051">
    <property type="protein sequence ID" value="CUQ41900.1"/>
    <property type="molecule type" value="Genomic_DNA"/>
</dbReference>
<protein>
    <submittedName>
        <fullName evidence="1">Uncharacterized protein</fullName>
    </submittedName>
</protein>
<dbReference type="AlphaFoldDB" id="A0A174WCI3"/>
<gene>
    <name evidence="1" type="ORF">ERS852569_03813</name>
</gene>
<dbReference type="Proteomes" id="UP000095762">
    <property type="component" value="Unassembled WGS sequence"/>
</dbReference>
<sequence length="53" mass="6741">MQRLSLMRIMKRQRMKYEEFESIYPVTIYHKTIPWIYNSCHFLSFRDRIIEKI</sequence>
<organism evidence="1 2">
    <name type="scientific">Blautia obeum</name>
    <dbReference type="NCBI Taxonomy" id="40520"/>
    <lineage>
        <taxon>Bacteria</taxon>
        <taxon>Bacillati</taxon>
        <taxon>Bacillota</taxon>
        <taxon>Clostridia</taxon>
        <taxon>Lachnospirales</taxon>
        <taxon>Lachnospiraceae</taxon>
        <taxon>Blautia</taxon>
    </lineage>
</organism>
<evidence type="ECO:0000313" key="1">
    <source>
        <dbReference type="EMBL" id="CUQ41900.1"/>
    </source>
</evidence>
<reference evidence="1 2" key="1">
    <citation type="submission" date="2015-09" db="EMBL/GenBank/DDBJ databases">
        <authorList>
            <consortium name="Pathogen Informatics"/>
        </authorList>
    </citation>
    <scope>NUCLEOTIDE SEQUENCE [LARGE SCALE GENOMIC DNA]</scope>
    <source>
        <strain evidence="1 2">2789STDY5834957</strain>
    </source>
</reference>
<name>A0A174WCI3_9FIRM</name>